<dbReference type="InParanoid" id="A0A1V9X9R6"/>
<accession>A0A1V9X9R6</accession>
<reference evidence="1 2" key="1">
    <citation type="journal article" date="2017" name="Gigascience">
        <title>Draft genome of the honey bee ectoparasitic mite, Tropilaelaps mercedesae, is shaped by the parasitic life history.</title>
        <authorList>
            <person name="Dong X."/>
            <person name="Armstrong S.D."/>
            <person name="Xia D."/>
            <person name="Makepeace B.L."/>
            <person name="Darby A.C."/>
            <person name="Kadowaki T."/>
        </authorList>
    </citation>
    <scope>NUCLEOTIDE SEQUENCE [LARGE SCALE GENOMIC DNA]</scope>
    <source>
        <strain evidence="1">Wuxi-XJTLU</strain>
    </source>
</reference>
<proteinExistence type="predicted"/>
<dbReference type="EMBL" id="MNPL01018559">
    <property type="protein sequence ID" value="OQR70098.1"/>
    <property type="molecule type" value="Genomic_DNA"/>
</dbReference>
<gene>
    <name evidence="1" type="ORF">BIW11_01742</name>
</gene>
<dbReference type="AlphaFoldDB" id="A0A1V9X9R6"/>
<evidence type="ECO:0000313" key="1">
    <source>
        <dbReference type="EMBL" id="OQR70098.1"/>
    </source>
</evidence>
<dbReference type="Proteomes" id="UP000192247">
    <property type="component" value="Unassembled WGS sequence"/>
</dbReference>
<name>A0A1V9X9R6_9ACAR</name>
<organism evidence="1 2">
    <name type="scientific">Tropilaelaps mercedesae</name>
    <dbReference type="NCBI Taxonomy" id="418985"/>
    <lineage>
        <taxon>Eukaryota</taxon>
        <taxon>Metazoa</taxon>
        <taxon>Ecdysozoa</taxon>
        <taxon>Arthropoda</taxon>
        <taxon>Chelicerata</taxon>
        <taxon>Arachnida</taxon>
        <taxon>Acari</taxon>
        <taxon>Parasitiformes</taxon>
        <taxon>Mesostigmata</taxon>
        <taxon>Gamasina</taxon>
        <taxon>Dermanyssoidea</taxon>
        <taxon>Laelapidae</taxon>
        <taxon>Tropilaelaps</taxon>
    </lineage>
</organism>
<evidence type="ECO:0000313" key="2">
    <source>
        <dbReference type="Proteomes" id="UP000192247"/>
    </source>
</evidence>
<protein>
    <submittedName>
        <fullName evidence="1">Cytochrome P450 3A14-like</fullName>
    </submittedName>
</protein>
<sequence length="150" mass="16737">MGSGGNRMRVALTGQGKVLFRRNPSRLQALYEELARKDMMERVKDIDNVAFEEYGRIKLVKACVLETLRLLPTEHLLPSELAPKPSGKLFLETIQGAPFLALPKRPYRFSSSSAEGGDRRKPTTFPSQLAMAIVKIEANKELIRLGGLLL</sequence>
<comment type="caution">
    <text evidence="1">The sequence shown here is derived from an EMBL/GenBank/DDBJ whole genome shotgun (WGS) entry which is preliminary data.</text>
</comment>
<keyword evidence="2" id="KW-1185">Reference proteome</keyword>